<proteinExistence type="predicted"/>
<name>A0A0B7B0D9_9EUPU</name>
<reference evidence="1" key="1">
    <citation type="submission" date="2014-12" db="EMBL/GenBank/DDBJ databases">
        <title>Insight into the proteome of Arion vulgaris.</title>
        <authorList>
            <person name="Aradska J."/>
            <person name="Bulat T."/>
            <person name="Smidak R."/>
            <person name="Sarate P."/>
            <person name="Gangsoo J."/>
            <person name="Sialana F."/>
            <person name="Bilban M."/>
            <person name="Lubec G."/>
        </authorList>
    </citation>
    <scope>NUCLEOTIDE SEQUENCE</scope>
    <source>
        <tissue evidence="1">Skin</tissue>
    </source>
</reference>
<evidence type="ECO:0000313" key="2">
    <source>
        <dbReference type="EMBL" id="CEK85777.1"/>
    </source>
</evidence>
<dbReference type="AlphaFoldDB" id="A0A0B7B0D9"/>
<protein>
    <submittedName>
        <fullName evidence="1">Uncharacterized protein</fullName>
    </submittedName>
</protein>
<dbReference type="EMBL" id="HACG01038911">
    <property type="protein sequence ID" value="CEK85776.1"/>
    <property type="molecule type" value="Transcribed_RNA"/>
</dbReference>
<evidence type="ECO:0000313" key="1">
    <source>
        <dbReference type="EMBL" id="CEK85776.1"/>
    </source>
</evidence>
<sequence length="68" mass="7597">MVGDTSQMVEAGLHAKISQMCILDTITTPEYVVGERGKETNQITFHNLINTTQQTRNATNKTADMFHN</sequence>
<organism evidence="1">
    <name type="scientific">Arion vulgaris</name>
    <dbReference type="NCBI Taxonomy" id="1028688"/>
    <lineage>
        <taxon>Eukaryota</taxon>
        <taxon>Metazoa</taxon>
        <taxon>Spiralia</taxon>
        <taxon>Lophotrochozoa</taxon>
        <taxon>Mollusca</taxon>
        <taxon>Gastropoda</taxon>
        <taxon>Heterobranchia</taxon>
        <taxon>Euthyneura</taxon>
        <taxon>Panpulmonata</taxon>
        <taxon>Eupulmonata</taxon>
        <taxon>Stylommatophora</taxon>
        <taxon>Helicina</taxon>
        <taxon>Arionoidea</taxon>
        <taxon>Arionidae</taxon>
        <taxon>Arion</taxon>
    </lineage>
</organism>
<dbReference type="EMBL" id="HACG01038912">
    <property type="protein sequence ID" value="CEK85777.1"/>
    <property type="molecule type" value="Transcribed_RNA"/>
</dbReference>
<gene>
    <name evidence="1" type="primary">ORF150200</name>
    <name evidence="2" type="synonym">ORF150202</name>
</gene>
<accession>A0A0B7B0D9</accession>